<dbReference type="AlphaFoldDB" id="A0A9P3FVX9"/>
<evidence type="ECO:0000313" key="3">
    <source>
        <dbReference type="Proteomes" id="UP000703269"/>
    </source>
</evidence>
<evidence type="ECO:0000256" key="1">
    <source>
        <dbReference type="SAM" id="MobiDB-lite"/>
    </source>
</evidence>
<gene>
    <name evidence="2" type="ORF">PsYK624_001570</name>
</gene>
<dbReference type="Proteomes" id="UP000703269">
    <property type="component" value="Unassembled WGS sequence"/>
</dbReference>
<feature type="compositionally biased region" description="Acidic residues" evidence="1">
    <location>
        <begin position="141"/>
        <end position="155"/>
    </location>
</feature>
<proteinExistence type="predicted"/>
<sequence>MYGGYIQDPTAAGKLGSPAWSARRDCFVLKPANPYKFLYKRARYCEQDVAGFEEYHAIFGDGDDVLPLIFIHRSSNRTPCIASTTDERWRKKAVCRSPYKFFTGAPDEAAVPWESFQYESSSTYIPIPEPDLELHQRAEDTGDGAESDPEPENAEESWWGPWKGWSGDWTRKFIERDRQRMPLESLDKIIWGYHDKTKTCTWGVKLRLIPQQGKVASKTWYYDNDDGSQNDEGDDDEDEDEEGYTKERLVSYIVLATVLEVYVKSDLLTLDVL</sequence>
<keyword evidence="3" id="KW-1185">Reference proteome</keyword>
<feature type="region of interest" description="Disordered" evidence="1">
    <location>
        <begin position="220"/>
        <end position="243"/>
    </location>
</feature>
<name>A0A9P3FVX9_9APHY</name>
<dbReference type="OrthoDB" id="3262462at2759"/>
<feature type="region of interest" description="Disordered" evidence="1">
    <location>
        <begin position="138"/>
        <end position="161"/>
    </location>
</feature>
<dbReference type="EMBL" id="BPQB01000001">
    <property type="protein sequence ID" value="GJE84082.1"/>
    <property type="molecule type" value="Genomic_DNA"/>
</dbReference>
<reference evidence="2 3" key="1">
    <citation type="submission" date="2021-08" db="EMBL/GenBank/DDBJ databases">
        <title>Draft Genome Sequence of Phanerochaete sordida strain YK-624.</title>
        <authorList>
            <person name="Mori T."/>
            <person name="Dohra H."/>
            <person name="Suzuki T."/>
            <person name="Kawagishi H."/>
            <person name="Hirai H."/>
        </authorList>
    </citation>
    <scope>NUCLEOTIDE SEQUENCE [LARGE SCALE GENOMIC DNA]</scope>
    <source>
        <strain evidence="2 3">YK-624</strain>
    </source>
</reference>
<comment type="caution">
    <text evidence="2">The sequence shown here is derived from an EMBL/GenBank/DDBJ whole genome shotgun (WGS) entry which is preliminary data.</text>
</comment>
<evidence type="ECO:0000313" key="2">
    <source>
        <dbReference type="EMBL" id="GJE84082.1"/>
    </source>
</evidence>
<protein>
    <submittedName>
        <fullName evidence="2">Uncharacterized protein</fullName>
    </submittedName>
</protein>
<feature type="compositionally biased region" description="Acidic residues" evidence="1">
    <location>
        <begin position="223"/>
        <end position="242"/>
    </location>
</feature>
<organism evidence="2 3">
    <name type="scientific">Phanerochaete sordida</name>
    <dbReference type="NCBI Taxonomy" id="48140"/>
    <lineage>
        <taxon>Eukaryota</taxon>
        <taxon>Fungi</taxon>
        <taxon>Dikarya</taxon>
        <taxon>Basidiomycota</taxon>
        <taxon>Agaricomycotina</taxon>
        <taxon>Agaricomycetes</taxon>
        <taxon>Polyporales</taxon>
        <taxon>Phanerochaetaceae</taxon>
        <taxon>Phanerochaete</taxon>
    </lineage>
</organism>
<accession>A0A9P3FVX9</accession>